<evidence type="ECO:0000259" key="2">
    <source>
        <dbReference type="Pfam" id="PF19573"/>
    </source>
</evidence>
<sequence>MRNILLLSCIAFLATTNTTNAQYWEVSGMGGTTLYHGDLAPDFSMQLPGAAASFFVRRNVDPRVSLRFGASFGSISASDKNSSNEYNNARNLSFQSTVFEGSVGLEFNFLPFHHSSQNGRSRNQFTPYLVAGFGVFHHNPKAQYKESLYELQPLGTEGQAIGEEYSLVQPALIIGGGLKIDINSEWGIVIEGATRILFFDYLDDVSGEYADARLIASHRGSLASAAIGLADRSGELGQNLGRPGRQRGDSNTNDGYTMFTIGVLYTMHQSNCPSW</sequence>
<dbReference type="Pfam" id="PF19573">
    <property type="entry name" value="DUF6089"/>
    <property type="match status" value="1"/>
</dbReference>
<gene>
    <name evidence="3" type="ORF">HELGO_WM14844</name>
</gene>
<name>A0A6S6ST49_9BACT</name>
<feature type="domain" description="DUF6089" evidence="2">
    <location>
        <begin position="7"/>
        <end position="205"/>
    </location>
</feature>
<reference evidence="3" key="1">
    <citation type="submission" date="2020-01" db="EMBL/GenBank/DDBJ databases">
        <authorList>
            <person name="Meier V. D."/>
            <person name="Meier V D."/>
        </authorList>
    </citation>
    <scope>NUCLEOTIDE SEQUENCE</scope>
    <source>
        <strain evidence="3">HLG_WM_MAG_10</strain>
    </source>
</reference>
<dbReference type="EMBL" id="CACVAQ010000177">
    <property type="protein sequence ID" value="CAA6811729.1"/>
    <property type="molecule type" value="Genomic_DNA"/>
</dbReference>
<dbReference type="AlphaFoldDB" id="A0A6S6ST49"/>
<organism evidence="3">
    <name type="scientific">uncultured Aureispira sp</name>
    <dbReference type="NCBI Taxonomy" id="1331704"/>
    <lineage>
        <taxon>Bacteria</taxon>
        <taxon>Pseudomonadati</taxon>
        <taxon>Bacteroidota</taxon>
        <taxon>Saprospiria</taxon>
        <taxon>Saprospirales</taxon>
        <taxon>Saprospiraceae</taxon>
        <taxon>Aureispira</taxon>
        <taxon>environmental samples</taxon>
    </lineage>
</organism>
<evidence type="ECO:0000256" key="1">
    <source>
        <dbReference type="SAM" id="SignalP"/>
    </source>
</evidence>
<keyword evidence="1" id="KW-0732">Signal</keyword>
<dbReference type="Gene3D" id="2.40.160.20">
    <property type="match status" value="1"/>
</dbReference>
<proteinExistence type="predicted"/>
<feature type="chain" id="PRO_5027932931" description="DUF6089 domain-containing protein" evidence="1">
    <location>
        <begin position="22"/>
        <end position="275"/>
    </location>
</feature>
<accession>A0A6S6ST49</accession>
<dbReference type="InterPro" id="IPR011250">
    <property type="entry name" value="OMP/PagP_B-barrel"/>
</dbReference>
<dbReference type="SUPFAM" id="SSF56925">
    <property type="entry name" value="OMPA-like"/>
    <property type="match status" value="1"/>
</dbReference>
<evidence type="ECO:0000313" key="3">
    <source>
        <dbReference type="EMBL" id="CAA6811729.1"/>
    </source>
</evidence>
<feature type="signal peptide" evidence="1">
    <location>
        <begin position="1"/>
        <end position="21"/>
    </location>
</feature>
<protein>
    <recommendedName>
        <fullName evidence="2">DUF6089 domain-containing protein</fullName>
    </recommendedName>
</protein>
<dbReference type="InterPro" id="IPR045743">
    <property type="entry name" value="DUF6089"/>
</dbReference>